<keyword evidence="2" id="KW-1185">Reference proteome</keyword>
<dbReference type="Proteomes" id="UP000814033">
    <property type="component" value="Unassembled WGS sequence"/>
</dbReference>
<name>A0ACB8RBK9_9AGAM</name>
<evidence type="ECO:0000313" key="1">
    <source>
        <dbReference type="EMBL" id="KAI0041561.1"/>
    </source>
</evidence>
<evidence type="ECO:0000313" key="2">
    <source>
        <dbReference type="Proteomes" id="UP000814033"/>
    </source>
</evidence>
<sequence length="220" mass="24015">MAPHTRGWWRAHFYDHPLLPLKAPEAYADTRKDKAKVACKACFDTRVADEHARDEAELQSGARGSTRDSSAIQSTLWSIDLPPAGRIWLSSRSSTLINHLRHCSHQTLAVQQRAEEEFKLGSPSRRSYGQVLWQQAIPFPGFGSAGATSSNPESQDLYFSPATPTSMSTSNYPGISTPAPSTFGFTAVPHSSTPLSRTASAVTLFDTPSPSPVPTLTHHR</sequence>
<gene>
    <name evidence="1" type="ORF">FA95DRAFT_1610932</name>
</gene>
<proteinExistence type="predicted"/>
<organism evidence="1 2">
    <name type="scientific">Auriscalpium vulgare</name>
    <dbReference type="NCBI Taxonomy" id="40419"/>
    <lineage>
        <taxon>Eukaryota</taxon>
        <taxon>Fungi</taxon>
        <taxon>Dikarya</taxon>
        <taxon>Basidiomycota</taxon>
        <taxon>Agaricomycotina</taxon>
        <taxon>Agaricomycetes</taxon>
        <taxon>Russulales</taxon>
        <taxon>Auriscalpiaceae</taxon>
        <taxon>Auriscalpium</taxon>
    </lineage>
</organism>
<accession>A0ACB8RBK9</accession>
<reference evidence="1" key="1">
    <citation type="submission" date="2021-02" db="EMBL/GenBank/DDBJ databases">
        <authorList>
            <consortium name="DOE Joint Genome Institute"/>
            <person name="Ahrendt S."/>
            <person name="Looney B.P."/>
            <person name="Miyauchi S."/>
            <person name="Morin E."/>
            <person name="Drula E."/>
            <person name="Courty P.E."/>
            <person name="Chicoki N."/>
            <person name="Fauchery L."/>
            <person name="Kohler A."/>
            <person name="Kuo A."/>
            <person name="Labutti K."/>
            <person name="Pangilinan J."/>
            <person name="Lipzen A."/>
            <person name="Riley R."/>
            <person name="Andreopoulos W."/>
            <person name="He G."/>
            <person name="Johnson J."/>
            <person name="Barry K.W."/>
            <person name="Grigoriev I.V."/>
            <person name="Nagy L."/>
            <person name="Hibbett D."/>
            <person name="Henrissat B."/>
            <person name="Matheny P.B."/>
            <person name="Labbe J."/>
            <person name="Martin F."/>
        </authorList>
    </citation>
    <scope>NUCLEOTIDE SEQUENCE</scope>
    <source>
        <strain evidence="1">FP105234-sp</strain>
    </source>
</reference>
<dbReference type="EMBL" id="MU276116">
    <property type="protein sequence ID" value="KAI0041561.1"/>
    <property type="molecule type" value="Genomic_DNA"/>
</dbReference>
<protein>
    <submittedName>
        <fullName evidence="1">Uncharacterized protein</fullName>
    </submittedName>
</protein>
<comment type="caution">
    <text evidence="1">The sequence shown here is derived from an EMBL/GenBank/DDBJ whole genome shotgun (WGS) entry which is preliminary data.</text>
</comment>
<reference evidence="1" key="2">
    <citation type="journal article" date="2022" name="New Phytol.">
        <title>Evolutionary transition to the ectomycorrhizal habit in the genomes of a hyperdiverse lineage of mushroom-forming fungi.</title>
        <authorList>
            <person name="Looney B."/>
            <person name="Miyauchi S."/>
            <person name="Morin E."/>
            <person name="Drula E."/>
            <person name="Courty P.E."/>
            <person name="Kohler A."/>
            <person name="Kuo A."/>
            <person name="LaButti K."/>
            <person name="Pangilinan J."/>
            <person name="Lipzen A."/>
            <person name="Riley R."/>
            <person name="Andreopoulos W."/>
            <person name="He G."/>
            <person name="Johnson J."/>
            <person name="Nolan M."/>
            <person name="Tritt A."/>
            <person name="Barry K.W."/>
            <person name="Grigoriev I.V."/>
            <person name="Nagy L.G."/>
            <person name="Hibbett D."/>
            <person name="Henrissat B."/>
            <person name="Matheny P.B."/>
            <person name="Labbe J."/>
            <person name="Martin F.M."/>
        </authorList>
    </citation>
    <scope>NUCLEOTIDE SEQUENCE</scope>
    <source>
        <strain evidence="1">FP105234-sp</strain>
    </source>
</reference>